<feature type="region of interest" description="Disordered" evidence="6">
    <location>
        <begin position="1"/>
        <end position="43"/>
    </location>
</feature>
<dbReference type="PANTHER" id="PTHR31391">
    <property type="entry name" value="B3 DOMAIN-CONTAINING PROTEIN OS11G0197600-RELATED"/>
    <property type="match status" value="1"/>
</dbReference>
<dbReference type="OrthoDB" id="1666376at2759"/>
<feature type="domain" description="TF-B3" evidence="7">
    <location>
        <begin position="50"/>
        <end position="144"/>
    </location>
</feature>
<evidence type="ECO:0000256" key="1">
    <source>
        <dbReference type="ARBA" id="ARBA00004123"/>
    </source>
</evidence>
<feature type="compositionally biased region" description="Polar residues" evidence="6">
    <location>
        <begin position="11"/>
        <end position="20"/>
    </location>
</feature>
<name>A0A833QU62_9POAL</name>
<dbReference type="SUPFAM" id="SSF101936">
    <property type="entry name" value="DNA-binding pseudobarrel domain"/>
    <property type="match status" value="2"/>
</dbReference>
<keyword evidence="4" id="KW-0804">Transcription</keyword>
<keyword evidence="2" id="KW-0805">Transcription regulation</keyword>
<organism evidence="8 9">
    <name type="scientific">Carex littledalei</name>
    <dbReference type="NCBI Taxonomy" id="544730"/>
    <lineage>
        <taxon>Eukaryota</taxon>
        <taxon>Viridiplantae</taxon>
        <taxon>Streptophyta</taxon>
        <taxon>Embryophyta</taxon>
        <taxon>Tracheophyta</taxon>
        <taxon>Spermatophyta</taxon>
        <taxon>Magnoliopsida</taxon>
        <taxon>Liliopsida</taxon>
        <taxon>Poales</taxon>
        <taxon>Cyperaceae</taxon>
        <taxon>Cyperoideae</taxon>
        <taxon>Cariceae</taxon>
        <taxon>Carex</taxon>
        <taxon>Carex subgen. Euthyceras</taxon>
    </lineage>
</organism>
<keyword evidence="3" id="KW-0238">DNA-binding</keyword>
<comment type="subcellular location">
    <subcellularLocation>
        <location evidence="1">Nucleus</location>
    </subcellularLocation>
</comment>
<evidence type="ECO:0000313" key="9">
    <source>
        <dbReference type="Proteomes" id="UP000623129"/>
    </source>
</evidence>
<keyword evidence="5" id="KW-0539">Nucleus</keyword>
<accession>A0A833QU62</accession>
<gene>
    <name evidence="8" type="ORF">FCM35_KLT20869</name>
</gene>
<evidence type="ECO:0000256" key="2">
    <source>
        <dbReference type="ARBA" id="ARBA00023015"/>
    </source>
</evidence>
<evidence type="ECO:0000256" key="5">
    <source>
        <dbReference type="ARBA" id="ARBA00023242"/>
    </source>
</evidence>
<dbReference type="PANTHER" id="PTHR31391:SF155">
    <property type="entry name" value="B3 DOMAIN-CONTAINING PROTEIN OS11G0197600"/>
    <property type="match status" value="1"/>
</dbReference>
<dbReference type="InterPro" id="IPR015300">
    <property type="entry name" value="DNA-bd_pseudobarrel_sf"/>
</dbReference>
<proteinExistence type="predicted"/>
<dbReference type="GO" id="GO:0003677">
    <property type="term" value="F:DNA binding"/>
    <property type="evidence" value="ECO:0007669"/>
    <property type="project" value="UniProtKB-KW"/>
</dbReference>
<feature type="compositionally biased region" description="Low complexity" evidence="6">
    <location>
        <begin position="31"/>
        <end position="43"/>
    </location>
</feature>
<protein>
    <submittedName>
        <fullName evidence="8">B3 domain-containing protein</fullName>
    </submittedName>
</protein>
<dbReference type="Pfam" id="PF02362">
    <property type="entry name" value="B3"/>
    <property type="match status" value="2"/>
</dbReference>
<dbReference type="Gene3D" id="2.40.330.10">
    <property type="entry name" value="DNA-binding pseudobarrel domain"/>
    <property type="match status" value="2"/>
</dbReference>
<evidence type="ECO:0000313" key="8">
    <source>
        <dbReference type="EMBL" id="KAF3334265.1"/>
    </source>
</evidence>
<dbReference type="CDD" id="cd10017">
    <property type="entry name" value="B3_DNA"/>
    <property type="match status" value="2"/>
</dbReference>
<evidence type="ECO:0000256" key="3">
    <source>
        <dbReference type="ARBA" id="ARBA00023125"/>
    </source>
</evidence>
<dbReference type="InterPro" id="IPR044837">
    <property type="entry name" value="REM16-like"/>
</dbReference>
<dbReference type="InterPro" id="IPR003340">
    <property type="entry name" value="B3_DNA-bd"/>
</dbReference>
<evidence type="ECO:0000256" key="4">
    <source>
        <dbReference type="ARBA" id="ARBA00023163"/>
    </source>
</evidence>
<dbReference type="Proteomes" id="UP000623129">
    <property type="component" value="Unassembled WGS sequence"/>
</dbReference>
<dbReference type="SMART" id="SM01019">
    <property type="entry name" value="B3"/>
    <property type="match status" value="2"/>
</dbReference>
<dbReference type="AlphaFoldDB" id="A0A833QU62"/>
<comment type="caution">
    <text evidence="8">The sequence shown here is derived from an EMBL/GenBank/DDBJ whole genome shotgun (WGS) entry which is preliminary data.</text>
</comment>
<reference evidence="8" key="1">
    <citation type="submission" date="2020-01" db="EMBL/GenBank/DDBJ databases">
        <title>Genome sequence of Kobresia littledalei, the first chromosome-level genome in the family Cyperaceae.</title>
        <authorList>
            <person name="Qu G."/>
        </authorList>
    </citation>
    <scope>NUCLEOTIDE SEQUENCE</scope>
    <source>
        <strain evidence="8">C.B.Clarke</strain>
        <tissue evidence="8">Leaf</tissue>
    </source>
</reference>
<evidence type="ECO:0000259" key="7">
    <source>
        <dbReference type="PROSITE" id="PS50863"/>
    </source>
</evidence>
<dbReference type="PROSITE" id="PS50863">
    <property type="entry name" value="B3"/>
    <property type="match status" value="2"/>
</dbReference>
<sequence>MAKRGREKNPSESSGGSNKSARGRRRSRKFVSSSPVASPPSAQMEISSSTSFFKIFFPDASTQKLRIPPAFCQQIDKKAINDMAYLRGPSGHKWQVELMQSKNDLYFESGWRDFVFDHSIQVGEILVFRYEGQNSFSVQVFDHSACEKESAFSAQPSKSSKGESCNGPSVLQEQPNMALVVVKKEEPDDFTYSRSLMPTKTPEQPSYKRWLSHNTDDRSWTEVTKPKRVPTIVSQRRPVTQEEIANTLEKAKSFASENPFIIIVMRNSYVYCSFFLSLRADFVRENLPKSNAKLTLWDPTGRSWPIIYVCYNGRHGALSGGWGKASVANNLEIHDVVVFELVKKNHLKMHIYRVVEEITPFKRGCDVEREH</sequence>
<dbReference type="GO" id="GO:0005634">
    <property type="term" value="C:nucleus"/>
    <property type="evidence" value="ECO:0007669"/>
    <property type="project" value="UniProtKB-SubCell"/>
</dbReference>
<keyword evidence="9" id="KW-1185">Reference proteome</keyword>
<feature type="domain" description="TF-B3" evidence="7">
    <location>
        <begin position="261"/>
        <end position="355"/>
    </location>
</feature>
<dbReference type="EMBL" id="SWLB01000009">
    <property type="protein sequence ID" value="KAF3334265.1"/>
    <property type="molecule type" value="Genomic_DNA"/>
</dbReference>
<evidence type="ECO:0000256" key="6">
    <source>
        <dbReference type="SAM" id="MobiDB-lite"/>
    </source>
</evidence>